<feature type="domain" description="DUF7345" evidence="4">
    <location>
        <begin position="58"/>
        <end position="184"/>
    </location>
</feature>
<sequence length="400" mass="42525">MDWRNRSLVFVLVVSVAVVGLTVAFAGPGIAGPGTTAFDDPFFQTDDADADDILLEADIDENGDAVWTVEYRFLLADEESETAFEELETEIAENETPYVDRFGERMESTVATAEESTGREMSVSDVAVDTYRQTLAREYGVVVYSFTWGGFAAVEDDTILAGDAISGLFLDGDSRFVLAWPDGYEATEVSPEPTRSTPTSATWDGPFDFSSDEPRVTIAATPSEPIDPTDPSETPISSAVIAGVIAIAIVAVTFVYLRRRGGAVDTTGIDEPGDDAAAGAGASDAAAGAGASDAAAGAGASDAAVAAGSEADEDDADRAVPTAPGEELLSPEERVLKLLREHGGRMKQQEVVQEMDWTDARTSQVVGSLREDGKLESFRLGRENVLKLPDEDDQPDRDER</sequence>
<keyword evidence="2" id="KW-0812">Transmembrane</keyword>
<keyword evidence="2" id="KW-1133">Transmembrane helix</keyword>
<evidence type="ECO:0000259" key="4">
    <source>
        <dbReference type="Pfam" id="PF24036"/>
    </source>
</evidence>
<proteinExistence type="predicted"/>
<dbReference type="Proteomes" id="UP000263012">
    <property type="component" value="Chromosome"/>
</dbReference>
<feature type="compositionally biased region" description="Polar residues" evidence="1">
    <location>
        <begin position="193"/>
        <end position="202"/>
    </location>
</feature>
<evidence type="ECO:0000256" key="2">
    <source>
        <dbReference type="SAM" id="Phobius"/>
    </source>
</evidence>
<name>A0A343TP57_9EURY</name>
<dbReference type="GeneID" id="37879640"/>
<feature type="region of interest" description="Disordered" evidence="1">
    <location>
        <begin position="187"/>
        <end position="213"/>
    </location>
</feature>
<dbReference type="EMBL" id="CP025066">
    <property type="protein sequence ID" value="AUX10879.1"/>
    <property type="molecule type" value="Genomic_DNA"/>
</dbReference>
<keyword evidence="6" id="KW-1185">Reference proteome</keyword>
<feature type="transmembrane region" description="Helical" evidence="2">
    <location>
        <begin position="236"/>
        <end position="257"/>
    </location>
</feature>
<evidence type="ECO:0000256" key="1">
    <source>
        <dbReference type="SAM" id="MobiDB-lite"/>
    </source>
</evidence>
<keyword evidence="2" id="KW-0472">Membrane</keyword>
<dbReference type="InterPro" id="IPR055767">
    <property type="entry name" value="DUF7343"/>
</dbReference>
<evidence type="ECO:0000313" key="5">
    <source>
        <dbReference type="EMBL" id="AUX10879.1"/>
    </source>
</evidence>
<gene>
    <name evidence="5" type="ORF">AArcSl_3274</name>
</gene>
<evidence type="ECO:0000313" key="6">
    <source>
        <dbReference type="Proteomes" id="UP000263012"/>
    </source>
</evidence>
<evidence type="ECO:0000259" key="3">
    <source>
        <dbReference type="Pfam" id="PF24034"/>
    </source>
</evidence>
<dbReference type="OrthoDB" id="27885at2157"/>
<feature type="domain" description="DUF7343" evidence="3">
    <location>
        <begin position="328"/>
        <end position="389"/>
    </location>
</feature>
<dbReference type="RefSeq" id="WP_119821581.1">
    <property type="nucleotide sequence ID" value="NZ_CP025066.1"/>
</dbReference>
<dbReference type="InterPro" id="IPR055769">
    <property type="entry name" value="DUF7345"/>
</dbReference>
<dbReference type="Pfam" id="PF24036">
    <property type="entry name" value="DUF7345"/>
    <property type="match status" value="1"/>
</dbReference>
<dbReference type="KEGG" id="hdf:AArcSl_3274"/>
<organism evidence="5 6">
    <name type="scientific">Halalkaliarchaeum desulfuricum</name>
    <dbReference type="NCBI Taxonomy" id="2055893"/>
    <lineage>
        <taxon>Archaea</taxon>
        <taxon>Methanobacteriati</taxon>
        <taxon>Methanobacteriota</taxon>
        <taxon>Stenosarchaea group</taxon>
        <taxon>Halobacteria</taxon>
        <taxon>Halobacteriales</taxon>
        <taxon>Haloferacaceae</taxon>
        <taxon>Halalkaliarchaeum</taxon>
    </lineage>
</organism>
<dbReference type="AlphaFoldDB" id="A0A343TP57"/>
<dbReference type="Pfam" id="PF24034">
    <property type="entry name" value="DUF7343"/>
    <property type="match status" value="1"/>
</dbReference>
<feature type="region of interest" description="Disordered" evidence="1">
    <location>
        <begin position="306"/>
        <end position="327"/>
    </location>
</feature>
<protein>
    <submittedName>
        <fullName evidence="5">Uncharacterized protein</fullName>
    </submittedName>
</protein>
<reference evidence="6" key="1">
    <citation type="submission" date="2017-11" db="EMBL/GenBank/DDBJ databases">
        <title>Phenotypic and genomic properties of facultatively anaerobic sulfur-reducing natronoarchaea from hypersaline soda lakes.</title>
        <authorList>
            <person name="Sorokin D.Y."/>
            <person name="Kublanov I.V."/>
            <person name="Roman P."/>
            <person name="Sinninghe Damste J.S."/>
            <person name="Golyshin P.N."/>
            <person name="Rojo D."/>
            <person name="Ciordia S."/>
            <person name="Mena M.D.C."/>
            <person name="Ferrer M."/>
            <person name="Messina E."/>
            <person name="Smedile F."/>
            <person name="La Spada G."/>
            <person name="La Cono V."/>
            <person name="Yakimov M.M."/>
        </authorList>
    </citation>
    <scope>NUCLEOTIDE SEQUENCE [LARGE SCALE GENOMIC DNA]</scope>
    <source>
        <strain evidence="6">AArc-Sl</strain>
    </source>
</reference>
<accession>A0A343TP57</accession>